<dbReference type="InterPro" id="IPR000217">
    <property type="entry name" value="Tubulin"/>
</dbReference>
<evidence type="ECO:0008006" key="10">
    <source>
        <dbReference type="Google" id="ProtNLM"/>
    </source>
</evidence>
<keyword evidence="9" id="KW-1185">Reference proteome</keyword>
<dbReference type="InterPro" id="IPR018316">
    <property type="entry name" value="Tubulin/FtsZ_2-layer-sand-dom"/>
</dbReference>
<dbReference type="GO" id="GO:0005525">
    <property type="term" value="F:GTP binding"/>
    <property type="evidence" value="ECO:0007669"/>
    <property type="project" value="UniProtKB-UniRule"/>
</dbReference>
<evidence type="ECO:0000256" key="5">
    <source>
        <dbReference type="RuleBase" id="RU000352"/>
    </source>
</evidence>
<dbReference type="InterPro" id="IPR003008">
    <property type="entry name" value="Tubulin_FtsZ_GTPase"/>
</dbReference>
<evidence type="ECO:0000259" key="7">
    <source>
        <dbReference type="SMART" id="SM00865"/>
    </source>
</evidence>
<dbReference type="PRINTS" id="PR01519">
    <property type="entry name" value="EPSLNTUBULIN"/>
</dbReference>
<dbReference type="SMART" id="SM00865">
    <property type="entry name" value="Tubulin_C"/>
    <property type="match status" value="1"/>
</dbReference>
<dbReference type="Pfam" id="PF03953">
    <property type="entry name" value="Tubulin_C"/>
    <property type="match status" value="1"/>
</dbReference>
<evidence type="ECO:0000256" key="2">
    <source>
        <dbReference type="ARBA" id="ARBA00022701"/>
    </source>
</evidence>
<evidence type="ECO:0000256" key="1">
    <source>
        <dbReference type="ARBA" id="ARBA00009636"/>
    </source>
</evidence>
<keyword evidence="3 5" id="KW-0547">Nucleotide-binding</keyword>
<accession>A0ABD0KFQ0</accession>
<feature type="domain" description="Tubulin/FtsZ GTPase" evidence="6">
    <location>
        <begin position="56"/>
        <end position="290"/>
    </location>
</feature>
<dbReference type="Gene3D" id="1.10.287.600">
    <property type="entry name" value="Helix hairpin bin"/>
    <property type="match status" value="1"/>
</dbReference>
<dbReference type="InterPro" id="IPR017975">
    <property type="entry name" value="Tubulin_CS"/>
</dbReference>
<evidence type="ECO:0000259" key="6">
    <source>
        <dbReference type="SMART" id="SM00864"/>
    </source>
</evidence>
<reference evidence="8 9" key="1">
    <citation type="journal article" date="2023" name="Sci. Data">
        <title>Genome assembly of the Korean intertidal mud-creeper Batillaria attramentaria.</title>
        <authorList>
            <person name="Patra A.K."/>
            <person name="Ho P.T."/>
            <person name="Jun S."/>
            <person name="Lee S.J."/>
            <person name="Kim Y."/>
            <person name="Won Y.J."/>
        </authorList>
    </citation>
    <scope>NUCLEOTIDE SEQUENCE [LARGE SCALE GENOMIC DNA]</scope>
    <source>
        <strain evidence="8">Wonlab-2016</strain>
    </source>
</reference>
<evidence type="ECO:0000256" key="3">
    <source>
        <dbReference type="ARBA" id="ARBA00022741"/>
    </source>
</evidence>
<dbReference type="Proteomes" id="UP001519460">
    <property type="component" value="Unassembled WGS sequence"/>
</dbReference>
<dbReference type="InterPro" id="IPR036525">
    <property type="entry name" value="Tubulin/FtsZ_GTPase_sf"/>
</dbReference>
<dbReference type="Pfam" id="PF00091">
    <property type="entry name" value="Tubulin"/>
    <property type="match status" value="1"/>
</dbReference>
<dbReference type="SUPFAM" id="SSF55307">
    <property type="entry name" value="Tubulin C-terminal domain-like"/>
    <property type="match status" value="1"/>
</dbReference>
<comment type="caution">
    <text evidence="8">The sequence shown here is derived from an EMBL/GenBank/DDBJ whole genome shotgun (WGS) entry which is preliminary data.</text>
</comment>
<sequence>MTQSIVVQVGQCGNQIGCRFWDLALREHAAINKHGVYDEPLSSFFRNVDSRYDDPANIPVGGGKGKVKALKARAVLVDMEEGVVSEMMKGPLREVFDFRQHITDVSGSGNNWAVGHKMYGPQYREQLSDVIRRAAEFCDCLQCFFLIHSMGGGTGSGVGTYILNLLEEEYPDVYRFVTSVYPSAEDDVVTSPYNSVLAMRELTEHADCVLPVENQALVDIVNKISQALPPTKTGKRTYTSVLGSEAKQGSAISGGDGGVVKGKNERPFDTMNNIVANLLLNLTSSARFEGSLNVDLNEITMNLVPFPRLHYLVSSQTPLYALADINLPPRRLDQMFSDAFSRDNQLIRADPKHSLYLACALMVRGSVELSDIRRNIDRLKQQLHFIHWNTEGWKTGLCSVAPVGQPYSLLTLANNTCVSNSFTDLRQRFTRLYKRKAHIHHYTHVDGMEVGDFADSLESLDSIVAEYSELQQQMDRPPPSQPRLKVVT</sequence>
<dbReference type="InterPro" id="IPR008280">
    <property type="entry name" value="Tub_FtsZ_C"/>
</dbReference>
<gene>
    <name evidence="8" type="ORF">BaRGS_00022763</name>
</gene>
<dbReference type="SUPFAM" id="SSF52490">
    <property type="entry name" value="Tubulin nucleotide-binding domain-like"/>
    <property type="match status" value="1"/>
</dbReference>
<proteinExistence type="inferred from homology"/>
<dbReference type="EMBL" id="JACVVK020000185">
    <property type="protein sequence ID" value="KAK7486011.1"/>
    <property type="molecule type" value="Genomic_DNA"/>
</dbReference>
<dbReference type="PROSITE" id="PS00227">
    <property type="entry name" value="TUBULIN"/>
    <property type="match status" value="1"/>
</dbReference>
<evidence type="ECO:0000256" key="4">
    <source>
        <dbReference type="ARBA" id="ARBA00023134"/>
    </source>
</evidence>
<name>A0ABD0KFQ0_9CAEN</name>
<dbReference type="CDD" id="cd02190">
    <property type="entry name" value="epsilon_tubulin"/>
    <property type="match status" value="1"/>
</dbReference>
<dbReference type="FunFam" id="3.40.50.1440:FF:000017">
    <property type="entry name" value="Tubulin epsilon chain"/>
    <property type="match status" value="1"/>
</dbReference>
<dbReference type="InterPro" id="IPR004057">
    <property type="entry name" value="Epsilon_tubulin"/>
</dbReference>
<dbReference type="FunFam" id="1.10.287.600:FF:000007">
    <property type="entry name" value="tubulin epsilon chain"/>
    <property type="match status" value="1"/>
</dbReference>
<dbReference type="SMART" id="SM00864">
    <property type="entry name" value="Tubulin"/>
    <property type="match status" value="1"/>
</dbReference>
<dbReference type="AlphaFoldDB" id="A0ABD0KFQ0"/>
<organism evidence="8 9">
    <name type="scientific">Batillaria attramentaria</name>
    <dbReference type="NCBI Taxonomy" id="370345"/>
    <lineage>
        <taxon>Eukaryota</taxon>
        <taxon>Metazoa</taxon>
        <taxon>Spiralia</taxon>
        <taxon>Lophotrochozoa</taxon>
        <taxon>Mollusca</taxon>
        <taxon>Gastropoda</taxon>
        <taxon>Caenogastropoda</taxon>
        <taxon>Sorbeoconcha</taxon>
        <taxon>Cerithioidea</taxon>
        <taxon>Batillariidae</taxon>
        <taxon>Batillaria</taxon>
    </lineage>
</organism>
<keyword evidence="4 5" id="KW-0342">GTP-binding</keyword>
<keyword evidence="2 5" id="KW-0493">Microtubule</keyword>
<evidence type="ECO:0000313" key="9">
    <source>
        <dbReference type="Proteomes" id="UP001519460"/>
    </source>
</evidence>
<dbReference type="InterPro" id="IPR023123">
    <property type="entry name" value="Tubulin_C"/>
</dbReference>
<comment type="similarity">
    <text evidence="1 5">Belongs to the tubulin family.</text>
</comment>
<dbReference type="Gene3D" id="3.40.50.1440">
    <property type="entry name" value="Tubulin/FtsZ, GTPase domain"/>
    <property type="match status" value="1"/>
</dbReference>
<dbReference type="PRINTS" id="PR01161">
    <property type="entry name" value="TUBULIN"/>
</dbReference>
<protein>
    <recommendedName>
        <fullName evidence="10">Tubulin epsilon chain</fullName>
    </recommendedName>
</protein>
<dbReference type="PANTHER" id="PTHR11588">
    <property type="entry name" value="TUBULIN"/>
    <property type="match status" value="1"/>
</dbReference>
<dbReference type="GO" id="GO:0005874">
    <property type="term" value="C:microtubule"/>
    <property type="evidence" value="ECO:0007669"/>
    <property type="project" value="UniProtKB-KW"/>
</dbReference>
<feature type="domain" description="Tubulin/FtsZ 2-layer sandwich" evidence="7">
    <location>
        <begin position="292"/>
        <end position="427"/>
    </location>
</feature>
<evidence type="ECO:0000313" key="8">
    <source>
        <dbReference type="EMBL" id="KAK7486011.1"/>
    </source>
</evidence>